<sequence length="410" mass="46198">MALIKKALFFAVAAVFLYTTIIPNHLLAEVSATIHKGDPSFPDTYEQSRDRFRTYDTVLSKRWSEVSETSIPVSEAENLSIDLLKAEANASKDTLIVLSSGTHGIEGYTGSAMQDLFMKDFAGKLNPDTTGVYLIHSINPWGMKNNRRYNENNVDLNRNFISDWSTFDLNVNKTYKQLENFFEPEKKIGSIVKHDAEFTASLAKTALTVGTDQVESALLTGQYTNPKGVYYGGSRDEKSTVLMKREFNSILETDYKQIIHIDLHTGYGPRYQMSIFSSSAETLTQEEAEAAYSYPLVFTPDSEEYYASTGDLTEYFTALAKEKAPEKTFYSTTFEFGTLGDGTVDSIQSLKRTIEENQLYHYGASSSLSRLIIEGRYKELFYPHENKWRSKATADFSQALTGVLTYKKAL</sequence>
<dbReference type="EMBL" id="WMIB01000006">
    <property type="protein sequence ID" value="MTH53461.1"/>
    <property type="molecule type" value="Genomic_DNA"/>
</dbReference>
<proteinExistence type="predicted"/>
<dbReference type="Pfam" id="PF10994">
    <property type="entry name" value="DUF2817"/>
    <property type="match status" value="1"/>
</dbReference>
<dbReference type="AlphaFoldDB" id="A0A7X2V4T7"/>
<dbReference type="Gene3D" id="3.40.630.10">
    <property type="entry name" value="Zn peptidases"/>
    <property type="match status" value="1"/>
</dbReference>
<dbReference type="CDD" id="cd06233">
    <property type="entry name" value="M14-like"/>
    <property type="match status" value="1"/>
</dbReference>
<dbReference type="SUPFAM" id="SSF53187">
    <property type="entry name" value="Zn-dependent exopeptidases"/>
    <property type="match status" value="1"/>
</dbReference>
<protein>
    <submittedName>
        <fullName evidence="1">DUF2817 domain-containing protein</fullName>
    </submittedName>
</protein>
<evidence type="ECO:0000313" key="2">
    <source>
        <dbReference type="Proteomes" id="UP000434639"/>
    </source>
</evidence>
<reference evidence="1 2" key="1">
    <citation type="journal article" date="2017" name="Int. J. Syst. Evol. Microbiol.">
        <title>Bacillus mangrovi sp. nov., isolated from a sediment sample from a mangrove forest.</title>
        <authorList>
            <person name="Gupta V."/>
            <person name="Singh P.K."/>
            <person name="Korpole S."/>
            <person name="Tanuku N.R.S."/>
            <person name="Pinnaka A.K."/>
        </authorList>
    </citation>
    <scope>NUCLEOTIDE SEQUENCE [LARGE SCALE GENOMIC DNA]</scope>
    <source>
        <strain evidence="1 2">KCTC 33872</strain>
    </source>
</reference>
<organism evidence="1 2">
    <name type="scientific">Metabacillus mangrovi</name>
    <dbReference type="NCBI Taxonomy" id="1491830"/>
    <lineage>
        <taxon>Bacteria</taxon>
        <taxon>Bacillati</taxon>
        <taxon>Bacillota</taxon>
        <taxon>Bacilli</taxon>
        <taxon>Bacillales</taxon>
        <taxon>Bacillaceae</taxon>
        <taxon>Metabacillus</taxon>
    </lineage>
</organism>
<comment type="caution">
    <text evidence="1">The sequence shown here is derived from an EMBL/GenBank/DDBJ whole genome shotgun (WGS) entry which is preliminary data.</text>
</comment>
<keyword evidence="2" id="KW-1185">Reference proteome</keyword>
<accession>A0A7X2V4T7</accession>
<dbReference type="Proteomes" id="UP000434639">
    <property type="component" value="Unassembled WGS sequence"/>
</dbReference>
<dbReference type="InterPro" id="IPR021259">
    <property type="entry name" value="DUF2817"/>
</dbReference>
<evidence type="ECO:0000313" key="1">
    <source>
        <dbReference type="EMBL" id="MTH53461.1"/>
    </source>
</evidence>
<name>A0A7X2V4T7_9BACI</name>
<gene>
    <name evidence="1" type="ORF">GKZ89_08525</name>
</gene>